<proteinExistence type="predicted"/>
<accession>A0A1J9RB82</accession>
<organism evidence="1 2">
    <name type="scientific">Blastomyces percursus</name>
    <dbReference type="NCBI Taxonomy" id="1658174"/>
    <lineage>
        <taxon>Eukaryota</taxon>
        <taxon>Fungi</taxon>
        <taxon>Dikarya</taxon>
        <taxon>Ascomycota</taxon>
        <taxon>Pezizomycotina</taxon>
        <taxon>Eurotiomycetes</taxon>
        <taxon>Eurotiomycetidae</taxon>
        <taxon>Onygenales</taxon>
        <taxon>Ajellomycetaceae</taxon>
        <taxon>Blastomyces</taxon>
    </lineage>
</organism>
<evidence type="ECO:0000313" key="2">
    <source>
        <dbReference type="Proteomes" id="UP000242791"/>
    </source>
</evidence>
<protein>
    <submittedName>
        <fullName evidence="1">Uncharacterized protein</fullName>
    </submittedName>
</protein>
<name>A0A1J9RB82_9EURO</name>
<dbReference type="EMBL" id="LGTZ01000408">
    <property type="protein sequence ID" value="OJD25236.1"/>
    <property type="molecule type" value="Genomic_DNA"/>
</dbReference>
<keyword evidence="2" id="KW-1185">Reference proteome</keyword>
<gene>
    <name evidence="1" type="ORF">ACJ73_03394</name>
</gene>
<evidence type="ECO:0000313" key="1">
    <source>
        <dbReference type="EMBL" id="OJD25236.1"/>
    </source>
</evidence>
<reference evidence="1 2" key="1">
    <citation type="submission" date="2015-08" db="EMBL/GenBank/DDBJ databases">
        <title>Emmonsia species relationships and genome sequence.</title>
        <authorList>
            <person name="Cuomo C.A."/>
            <person name="Schwartz I.S."/>
            <person name="Kenyon C."/>
            <person name="De Hoog G.S."/>
            <person name="Govender N.P."/>
            <person name="Botha A."/>
            <person name="Moreno L."/>
            <person name="De Vries M."/>
            <person name="Munoz J.F."/>
            <person name="Stielow J.B."/>
        </authorList>
    </citation>
    <scope>NUCLEOTIDE SEQUENCE [LARGE SCALE GENOMIC DNA]</scope>
    <source>
        <strain evidence="1 2">EI222</strain>
    </source>
</reference>
<sequence length="97" mass="10687">MTSPATFDINHDIGSFSSCSSVSGDDDPAALPLSELYPRIESLIDSSDHISKAIAAQMDDSLLGLRLWSMLSHLILLTRHVTKRQHLFGTISRVSYQ</sequence>
<dbReference type="VEuPathDB" id="FungiDB:ACJ73_03394"/>
<dbReference type="AlphaFoldDB" id="A0A1J9RB82"/>
<dbReference type="Proteomes" id="UP000242791">
    <property type="component" value="Unassembled WGS sequence"/>
</dbReference>
<comment type="caution">
    <text evidence="1">The sequence shown here is derived from an EMBL/GenBank/DDBJ whole genome shotgun (WGS) entry which is preliminary data.</text>
</comment>